<reference evidence="1 2" key="2">
    <citation type="submission" date="2023-06" db="EMBL/GenBank/DDBJ databases">
        <authorList>
            <person name="Zeman M."/>
            <person name="Kubasova T."/>
            <person name="Jahodarova E."/>
            <person name="Nykrynova M."/>
            <person name="Rychlik I."/>
        </authorList>
    </citation>
    <scope>NUCLEOTIDE SEQUENCE [LARGE SCALE GENOMIC DNA]</scope>
    <source>
        <strain evidence="1 2">ET341</strain>
    </source>
</reference>
<dbReference type="Pfam" id="PF13238">
    <property type="entry name" value="AAA_18"/>
    <property type="match status" value="1"/>
</dbReference>
<comment type="caution">
    <text evidence="1">The sequence shown here is derived from an EMBL/GenBank/DDBJ whole genome shotgun (WGS) entry which is preliminary data.</text>
</comment>
<sequence>MKRFIMIGGTMGVGKTTTSQLLKKKLNHSVMLDGDWCWDMHPFIVNEETKAMVINNIVYQLQSFIDCSVIENIIFCWVMHDQSIIDQICDRLCLDDCQVYSISLVCDEQTLRQHLQKDIDLGLREESIIKRSLERMSCYDKLSSHQIDISSLKQDEIIQDIIEYIQK</sequence>
<protein>
    <submittedName>
        <fullName evidence="1">AAA family ATPase</fullName>
    </submittedName>
</protein>
<evidence type="ECO:0000313" key="1">
    <source>
        <dbReference type="EMBL" id="MDM8196603.1"/>
    </source>
</evidence>
<name>A0ABT7UKC8_9FIRM</name>
<dbReference type="EMBL" id="JAUDCK010000042">
    <property type="protein sequence ID" value="MDM8196603.1"/>
    <property type="molecule type" value="Genomic_DNA"/>
</dbReference>
<gene>
    <name evidence="1" type="ORF">QUV98_09780</name>
</gene>
<dbReference type="InterPro" id="IPR027417">
    <property type="entry name" value="P-loop_NTPase"/>
</dbReference>
<dbReference type="SUPFAM" id="SSF52540">
    <property type="entry name" value="P-loop containing nucleoside triphosphate hydrolases"/>
    <property type="match status" value="1"/>
</dbReference>
<reference evidence="2" key="1">
    <citation type="submission" date="2023-06" db="EMBL/GenBank/DDBJ databases">
        <title>Identification and characterization of horizontal gene transfer across gut microbiota members of farm animals based on homology search.</title>
        <authorList>
            <person name="Zeman M."/>
            <person name="Kubasova T."/>
            <person name="Jahodarova E."/>
            <person name="Nykrynova M."/>
            <person name="Rychlik I."/>
        </authorList>
    </citation>
    <scope>NUCLEOTIDE SEQUENCE [LARGE SCALE GENOMIC DNA]</scope>
    <source>
        <strain evidence="2">ET341</strain>
    </source>
</reference>
<dbReference type="Gene3D" id="3.40.50.300">
    <property type="entry name" value="P-loop containing nucleotide triphosphate hydrolases"/>
    <property type="match status" value="1"/>
</dbReference>
<proteinExistence type="predicted"/>
<dbReference type="Proteomes" id="UP001529275">
    <property type="component" value="Unassembled WGS sequence"/>
</dbReference>
<organism evidence="1 2">
    <name type="scientific">Massilimicrobiota timonensis</name>
    <dbReference type="NCBI Taxonomy" id="1776392"/>
    <lineage>
        <taxon>Bacteria</taxon>
        <taxon>Bacillati</taxon>
        <taxon>Bacillota</taxon>
        <taxon>Erysipelotrichia</taxon>
        <taxon>Erysipelotrichales</taxon>
        <taxon>Erysipelotrichaceae</taxon>
        <taxon>Massilimicrobiota</taxon>
    </lineage>
</organism>
<keyword evidence="2" id="KW-1185">Reference proteome</keyword>
<dbReference type="RefSeq" id="WP_289528098.1">
    <property type="nucleotide sequence ID" value="NZ_JAUDCK010000042.1"/>
</dbReference>
<evidence type="ECO:0000313" key="2">
    <source>
        <dbReference type="Proteomes" id="UP001529275"/>
    </source>
</evidence>
<accession>A0ABT7UKC8</accession>